<dbReference type="Proteomes" id="UP001152795">
    <property type="component" value="Unassembled WGS sequence"/>
</dbReference>
<dbReference type="AlphaFoldDB" id="A0A7D9K0R3"/>
<dbReference type="SUPFAM" id="SSF53167">
    <property type="entry name" value="Purine and uridine phosphorylases"/>
    <property type="match status" value="1"/>
</dbReference>
<dbReference type="GO" id="GO:0008782">
    <property type="term" value="F:adenosylhomocysteine nucleosidase activity"/>
    <property type="evidence" value="ECO:0007669"/>
    <property type="project" value="TreeGrafter"/>
</dbReference>
<organism evidence="2 3">
    <name type="scientific">Paramuricea clavata</name>
    <name type="common">Red gorgonian</name>
    <name type="synonym">Violescent sea-whip</name>
    <dbReference type="NCBI Taxonomy" id="317549"/>
    <lineage>
        <taxon>Eukaryota</taxon>
        <taxon>Metazoa</taxon>
        <taxon>Cnidaria</taxon>
        <taxon>Anthozoa</taxon>
        <taxon>Octocorallia</taxon>
        <taxon>Malacalcyonacea</taxon>
        <taxon>Plexauridae</taxon>
        <taxon>Paramuricea</taxon>
    </lineage>
</organism>
<evidence type="ECO:0000256" key="1">
    <source>
        <dbReference type="SAM" id="MobiDB-lite"/>
    </source>
</evidence>
<proteinExistence type="predicted"/>
<evidence type="ECO:0000313" key="3">
    <source>
        <dbReference type="Proteomes" id="UP001152795"/>
    </source>
</evidence>
<dbReference type="PANTHER" id="PTHR46832">
    <property type="entry name" value="5'-METHYLTHIOADENOSINE/S-ADENOSYLHOMOCYSTEINE NUCLEOSIDASE"/>
    <property type="match status" value="1"/>
</dbReference>
<dbReference type="GO" id="GO:0005829">
    <property type="term" value="C:cytosol"/>
    <property type="evidence" value="ECO:0007669"/>
    <property type="project" value="TreeGrafter"/>
</dbReference>
<name>A0A7D9K0R3_PARCT</name>
<feature type="compositionally biased region" description="Polar residues" evidence="1">
    <location>
        <begin position="297"/>
        <end position="311"/>
    </location>
</feature>
<dbReference type="GO" id="GO:0009116">
    <property type="term" value="P:nucleoside metabolic process"/>
    <property type="evidence" value="ECO:0007669"/>
    <property type="project" value="InterPro"/>
</dbReference>
<sequence length="311" mass="34646">MSTTRTRHFKGPPPELSISIKALKDVDDIPIPWESRGDQSQVPTELLLMTATDEAFLPCYSLMEHVEKVYHNTLGFVYFGEFKDTNHKHQSVKVALMKHYEGVCETLKAVTNAAHVLHPKVTILVGTCETLERTIKVKPGDVVIATKLATYDDDRILPKVSRNVRTLILSAGHGWKPPLKDPESLKVKVKTALMISGSDKIKNRESLKNLQKDFPDALVIEDGGRGLYEAACDLKMEWAIVKGVSGSAGESEEVSESWKQFSSTMAASVVYDMFKYIVLQNWTRERELAGDTKDVSNAETAGSNHSQRNVN</sequence>
<accession>A0A7D9K0R3</accession>
<gene>
    <name evidence="2" type="ORF">PACLA_8A078731</name>
</gene>
<dbReference type="GO" id="GO:0019284">
    <property type="term" value="P:L-methionine salvage from S-adenosylmethionine"/>
    <property type="evidence" value="ECO:0007669"/>
    <property type="project" value="TreeGrafter"/>
</dbReference>
<dbReference type="InterPro" id="IPR035994">
    <property type="entry name" value="Nucleoside_phosphorylase_sf"/>
</dbReference>
<feature type="region of interest" description="Disordered" evidence="1">
    <location>
        <begin position="289"/>
        <end position="311"/>
    </location>
</feature>
<dbReference type="GO" id="GO:0008930">
    <property type="term" value="F:methylthioadenosine nucleosidase activity"/>
    <property type="evidence" value="ECO:0007669"/>
    <property type="project" value="TreeGrafter"/>
</dbReference>
<protein>
    <submittedName>
        <fullName evidence="2">5 -methylthioadenosine S-adenosylhomocysteine nucleosidase</fullName>
    </submittedName>
</protein>
<dbReference type="EMBL" id="CACRXK020024671">
    <property type="protein sequence ID" value="CAB4038850.1"/>
    <property type="molecule type" value="Genomic_DNA"/>
</dbReference>
<feature type="non-terminal residue" evidence="2">
    <location>
        <position position="311"/>
    </location>
</feature>
<dbReference type="PANTHER" id="PTHR46832:SF1">
    <property type="entry name" value="5'-METHYLTHIOADENOSINE_S-ADENOSYLHOMOCYSTEINE NUCLEOSIDASE"/>
    <property type="match status" value="1"/>
</dbReference>
<dbReference type="OrthoDB" id="1577640at2759"/>
<reference evidence="2" key="1">
    <citation type="submission" date="2020-04" db="EMBL/GenBank/DDBJ databases">
        <authorList>
            <person name="Alioto T."/>
            <person name="Alioto T."/>
            <person name="Gomez Garrido J."/>
        </authorList>
    </citation>
    <scope>NUCLEOTIDE SEQUENCE</scope>
    <source>
        <strain evidence="2">A484AB</strain>
    </source>
</reference>
<comment type="caution">
    <text evidence="2">The sequence shown here is derived from an EMBL/GenBank/DDBJ whole genome shotgun (WGS) entry which is preliminary data.</text>
</comment>
<dbReference type="Gene3D" id="3.40.50.1580">
    <property type="entry name" value="Nucleoside phosphorylase domain"/>
    <property type="match status" value="1"/>
</dbReference>
<keyword evidence="3" id="KW-1185">Reference proteome</keyword>
<evidence type="ECO:0000313" key="2">
    <source>
        <dbReference type="EMBL" id="CAB4038850.1"/>
    </source>
</evidence>